<dbReference type="Proteomes" id="UP001221757">
    <property type="component" value="Unassembled WGS sequence"/>
</dbReference>
<evidence type="ECO:0000313" key="2">
    <source>
        <dbReference type="Proteomes" id="UP001221757"/>
    </source>
</evidence>
<organism evidence="1 2">
    <name type="scientific">Mycena rosella</name>
    <name type="common">Pink bonnet</name>
    <name type="synonym">Agaricus rosellus</name>
    <dbReference type="NCBI Taxonomy" id="1033263"/>
    <lineage>
        <taxon>Eukaryota</taxon>
        <taxon>Fungi</taxon>
        <taxon>Dikarya</taxon>
        <taxon>Basidiomycota</taxon>
        <taxon>Agaricomycotina</taxon>
        <taxon>Agaricomycetes</taxon>
        <taxon>Agaricomycetidae</taxon>
        <taxon>Agaricales</taxon>
        <taxon>Marasmiineae</taxon>
        <taxon>Mycenaceae</taxon>
        <taxon>Mycena</taxon>
    </lineage>
</organism>
<reference evidence="1" key="1">
    <citation type="submission" date="2023-03" db="EMBL/GenBank/DDBJ databases">
        <title>Massive genome expansion in bonnet fungi (Mycena s.s.) driven by repeated elements and novel gene families across ecological guilds.</title>
        <authorList>
            <consortium name="Lawrence Berkeley National Laboratory"/>
            <person name="Harder C.B."/>
            <person name="Miyauchi S."/>
            <person name="Viragh M."/>
            <person name="Kuo A."/>
            <person name="Thoen E."/>
            <person name="Andreopoulos B."/>
            <person name="Lu D."/>
            <person name="Skrede I."/>
            <person name="Drula E."/>
            <person name="Henrissat B."/>
            <person name="Morin E."/>
            <person name="Kohler A."/>
            <person name="Barry K."/>
            <person name="LaButti K."/>
            <person name="Morin E."/>
            <person name="Salamov A."/>
            <person name="Lipzen A."/>
            <person name="Mereny Z."/>
            <person name="Hegedus B."/>
            <person name="Baldrian P."/>
            <person name="Stursova M."/>
            <person name="Weitz H."/>
            <person name="Taylor A."/>
            <person name="Grigoriev I.V."/>
            <person name="Nagy L.G."/>
            <person name="Martin F."/>
            <person name="Kauserud H."/>
        </authorList>
    </citation>
    <scope>NUCLEOTIDE SEQUENCE</scope>
    <source>
        <strain evidence="1">CBHHK067</strain>
    </source>
</reference>
<accession>A0AAD7M6X9</accession>
<dbReference type="AlphaFoldDB" id="A0AAD7M6X9"/>
<dbReference type="EMBL" id="JARKIE010000011">
    <property type="protein sequence ID" value="KAJ7704121.1"/>
    <property type="molecule type" value="Genomic_DNA"/>
</dbReference>
<protein>
    <submittedName>
        <fullName evidence="1">Uncharacterized protein</fullName>
    </submittedName>
</protein>
<comment type="caution">
    <text evidence="1">The sequence shown here is derived from an EMBL/GenBank/DDBJ whole genome shotgun (WGS) entry which is preliminary data.</text>
</comment>
<sequence>MLQAMLNIILCSDHKQISTESLSHVAAALTISVSGNHNLWFKLRAAILKHVENVSSAGPEIHSSASIAEFFKLI</sequence>
<keyword evidence="2" id="KW-1185">Reference proteome</keyword>
<gene>
    <name evidence="1" type="ORF">B0H17DRAFT_1040676</name>
</gene>
<proteinExistence type="predicted"/>
<name>A0AAD7M6X9_MYCRO</name>
<evidence type="ECO:0000313" key="1">
    <source>
        <dbReference type="EMBL" id="KAJ7704121.1"/>
    </source>
</evidence>